<proteinExistence type="predicted"/>
<feature type="region of interest" description="Disordered" evidence="1">
    <location>
        <begin position="1049"/>
        <end position="1083"/>
    </location>
</feature>
<feature type="compositionally biased region" description="Polar residues" evidence="1">
    <location>
        <begin position="847"/>
        <end position="859"/>
    </location>
</feature>
<protein>
    <recommendedName>
        <fullName evidence="4">Mediator complex subunit 15 KIX domain-containing protein</fullName>
    </recommendedName>
</protein>
<feature type="region of interest" description="Disordered" evidence="1">
    <location>
        <begin position="1"/>
        <end position="22"/>
    </location>
</feature>
<keyword evidence="3" id="KW-1185">Reference proteome</keyword>
<evidence type="ECO:0000313" key="3">
    <source>
        <dbReference type="Proteomes" id="UP001187682"/>
    </source>
</evidence>
<feature type="compositionally biased region" description="Low complexity" evidence="1">
    <location>
        <begin position="461"/>
        <end position="478"/>
    </location>
</feature>
<feature type="region of interest" description="Disordered" evidence="1">
    <location>
        <begin position="1096"/>
        <end position="1115"/>
    </location>
</feature>
<dbReference type="EMBL" id="ONZQ02000004">
    <property type="protein sequence ID" value="SPO01167.1"/>
    <property type="molecule type" value="Genomic_DNA"/>
</dbReference>
<feature type="region of interest" description="Disordered" evidence="1">
    <location>
        <begin position="1325"/>
        <end position="1361"/>
    </location>
</feature>
<name>A0AAE8MXW0_9PEZI</name>
<feature type="region of interest" description="Disordered" evidence="1">
    <location>
        <begin position="752"/>
        <end position="900"/>
    </location>
</feature>
<feature type="region of interest" description="Disordered" evidence="1">
    <location>
        <begin position="223"/>
        <end position="244"/>
    </location>
</feature>
<feature type="region of interest" description="Disordered" evidence="1">
    <location>
        <begin position="379"/>
        <end position="503"/>
    </location>
</feature>
<evidence type="ECO:0000313" key="2">
    <source>
        <dbReference type="EMBL" id="SPO01167.1"/>
    </source>
</evidence>
<accession>A0AAE8MXW0</accession>
<comment type="caution">
    <text evidence="2">The sequence shown here is derived from an EMBL/GenBank/DDBJ whole genome shotgun (WGS) entry which is preliminary data.</text>
</comment>
<feature type="region of interest" description="Disordered" evidence="1">
    <location>
        <begin position="1123"/>
        <end position="1154"/>
    </location>
</feature>
<feature type="compositionally biased region" description="Low complexity" evidence="1">
    <location>
        <begin position="417"/>
        <end position="435"/>
    </location>
</feature>
<feature type="compositionally biased region" description="Polar residues" evidence="1">
    <location>
        <begin position="1127"/>
        <end position="1139"/>
    </location>
</feature>
<feature type="compositionally biased region" description="Pro residues" evidence="1">
    <location>
        <begin position="783"/>
        <end position="794"/>
    </location>
</feature>
<feature type="region of interest" description="Disordered" evidence="1">
    <location>
        <begin position="1227"/>
        <end position="1292"/>
    </location>
</feature>
<gene>
    <name evidence="2" type="ORF">DNG_03914</name>
</gene>
<feature type="compositionally biased region" description="Polar residues" evidence="1">
    <location>
        <begin position="1227"/>
        <end position="1236"/>
    </location>
</feature>
<feature type="compositionally biased region" description="Low complexity" evidence="1">
    <location>
        <begin position="860"/>
        <end position="891"/>
    </location>
</feature>
<feature type="compositionally biased region" description="Low complexity" evidence="1">
    <location>
        <begin position="1255"/>
        <end position="1292"/>
    </location>
</feature>
<reference evidence="2" key="1">
    <citation type="submission" date="2018-03" db="EMBL/GenBank/DDBJ databases">
        <authorList>
            <person name="Guldener U."/>
        </authorList>
    </citation>
    <scope>NUCLEOTIDE SEQUENCE</scope>
</reference>
<organism evidence="2 3">
    <name type="scientific">Cephalotrichum gorgonifer</name>
    <dbReference type="NCBI Taxonomy" id="2041049"/>
    <lineage>
        <taxon>Eukaryota</taxon>
        <taxon>Fungi</taxon>
        <taxon>Dikarya</taxon>
        <taxon>Ascomycota</taxon>
        <taxon>Pezizomycotina</taxon>
        <taxon>Sordariomycetes</taxon>
        <taxon>Hypocreomycetidae</taxon>
        <taxon>Microascales</taxon>
        <taxon>Microascaceae</taxon>
        <taxon>Cephalotrichum</taxon>
    </lineage>
</organism>
<feature type="compositionally biased region" description="Low complexity" evidence="1">
    <location>
        <begin position="763"/>
        <end position="782"/>
    </location>
</feature>
<dbReference type="Proteomes" id="UP001187682">
    <property type="component" value="Unassembled WGS sequence"/>
</dbReference>
<feature type="compositionally biased region" description="Polar residues" evidence="1">
    <location>
        <begin position="401"/>
        <end position="416"/>
    </location>
</feature>
<feature type="compositionally biased region" description="Low complexity" evidence="1">
    <location>
        <begin position="795"/>
        <end position="811"/>
    </location>
</feature>
<feature type="compositionally biased region" description="Low complexity" evidence="1">
    <location>
        <begin position="165"/>
        <end position="182"/>
    </location>
</feature>
<feature type="region of interest" description="Disordered" evidence="1">
    <location>
        <begin position="160"/>
        <end position="182"/>
    </location>
</feature>
<evidence type="ECO:0008006" key="4">
    <source>
        <dbReference type="Google" id="ProtNLM"/>
    </source>
</evidence>
<feature type="compositionally biased region" description="Polar residues" evidence="1">
    <location>
        <begin position="1329"/>
        <end position="1348"/>
    </location>
</feature>
<evidence type="ECO:0000256" key="1">
    <source>
        <dbReference type="SAM" id="MobiDB-lite"/>
    </source>
</evidence>
<feature type="compositionally biased region" description="Polar residues" evidence="1">
    <location>
        <begin position="381"/>
        <end position="393"/>
    </location>
</feature>
<sequence>MAANMQHMMMPPGQQGQQQHPMRGGLPVGLQQRVSQAIIRQPIPPNTWQASYQPRDRLSKAISLITNIALSLSNVDFGKAGEAGVKFERDVFLSNQTKEMYEQQMDSKIEEFFQKRKDRGPNVQHALNAQAAVQAQAQAQAQQLLMNPNAMMQMGRGMGPGPGPQQGFQHMQHPAQGSPMPQQQQAQMGMHMNQAGMGMHMGMAGPGGQPMGPNGQMMGMMAGRQGQGQGRPQPANPNGPSGLSAQDRIQVFERAQKQFNSMSDAQKNQLRTNTINRLAPEHLQAIQSQGKDPALFLLQQQMAHEALKAKAAAASPMNMNPNSAQAAQAAMLRQRQISQQGGMNASPHPMPANYGQFENLINQQKAGMMAQEAGQVVVPASNPQGGRNPNQPQGMGHMPNLTMQHTQANLGQAPQSQPDQRQMGMDQQQMLHQGQGKQGGGPQQGGMASQSPGQPAPNRPPGEQGMEAGQGMAQGGAPFNSGLDPRFNQVQRPSPAGMPNNALANSPLFAGLTQDQQRLFMNLPTNKQIEFLQRANQQKNMAPRPGGQPGLMNQGNGQGGNISMMAPGGGMMNNVGPGQVPNLPPVNQAMADNMDVPPQIVAALKMNPEPKTWRDLKQMCAQNPAMQPHMQKLFNWQRQQYFALLQRPAQQGQAQPGMGGQGMPNQAGGQMMNRPQGMPMNMGNLQHNLQQIHVSDQDIALLRASEPKVSQMSDDEVRAYIANMKMVQFARRQQLQQQLHQQQLAQQQQAAVSSTTMQAHPSAGATPMQQQQTQQQLAQQQLHPPPQSQPPLPGASPAGQGPGAQGANQPPKKTAKKAGNQKQPATKSPAPAQKGVKRPFSEDTAEMQAQKNAPNNQRAGVQQVQGQPSGVLPPGADQRAQAQKQQQMAAAGRDQSEDTKRLKAIAEAENRRVAQEPIIEVSLTPEQRVEHLSKIVTLAREVGRTGKAVTKWYGLQRDDERAAIYFHTRCKLARQFEDGETLKKPKQILTMTADEVRQGFEVIKTIWLDCQRAVAAASKTQQGAPGQTRTPLSAANLEAQTAALNNNNQNQNKAQQPQRPGSKPGQPGAQAQAQQAQVPAAAGAGAAAAPASFQLSATSPHGQPKYMNPAKDMNLHIPPKKRAKVNNAKQQGGPQSATPAASEAEKQDSKPPAKPVFYCTEKDCEMATTGFPTEEERQAHVQTEHVQPKENPLNFFKENFAATLGLDNEGNVVDMSTPTGAAMMSATQSKQGQTPVSFAPTPMSRGPSMNRSASGTGARPQGGKAGGAKAATPAGKAGAAATGPTSKTPAAADAYAGTSTTIDPQALFSGIPGFDPVTGGLFSDPTVFQALTPNDTPESSKDSGSSEPMTDLPEFGGVGDADPQWHALGDGFTMMAASSADPGLLLGAGDTEVDAWDGGLLAGEAGGDMLDIDWNEVNVDFSKPLGLDTSLYSMDPTSDALGLGA</sequence>
<feature type="compositionally biased region" description="Low complexity" evidence="1">
    <location>
        <begin position="223"/>
        <end position="240"/>
    </location>
</feature>